<evidence type="ECO:0000256" key="7">
    <source>
        <dbReference type="PROSITE-ProRule" id="PRU00644"/>
    </source>
</evidence>
<name>A0A2Z7D404_9LAMI</name>
<dbReference type="AlphaFoldDB" id="A0A2Z7D404"/>
<dbReference type="PROSITE" id="PS51322">
    <property type="entry name" value="UEV"/>
    <property type="match status" value="1"/>
</dbReference>
<dbReference type="GO" id="GO:0000813">
    <property type="term" value="C:ESCRT I complex"/>
    <property type="evidence" value="ECO:0007669"/>
    <property type="project" value="TreeGrafter"/>
</dbReference>
<gene>
    <name evidence="10" type="ORF">F511_03619</name>
</gene>
<feature type="domain" description="UEV" evidence="9">
    <location>
        <begin position="1"/>
        <end position="131"/>
    </location>
</feature>
<dbReference type="InterPro" id="IPR017916">
    <property type="entry name" value="SB_dom"/>
</dbReference>
<dbReference type="Pfam" id="PF05743">
    <property type="entry name" value="UEV"/>
    <property type="match status" value="1"/>
</dbReference>
<dbReference type="Proteomes" id="UP000250235">
    <property type="component" value="Unassembled WGS sequence"/>
</dbReference>
<evidence type="ECO:0000259" key="8">
    <source>
        <dbReference type="PROSITE" id="PS51312"/>
    </source>
</evidence>
<dbReference type="Gene3D" id="3.10.110.10">
    <property type="entry name" value="Ubiquitin Conjugating Enzyme"/>
    <property type="match status" value="1"/>
</dbReference>
<dbReference type="PANTHER" id="PTHR23306:SF21">
    <property type="entry name" value="UBIQUITIN-CONJUGATING ENZYME_RWD-LIKE PROTEIN"/>
    <property type="match status" value="1"/>
</dbReference>
<comment type="similarity">
    <text evidence="2">Belongs to the ubiquitin-conjugating enzyme family. UEV subfamily.</text>
</comment>
<sequence>MSEKWIIREHFISMFQDFPSFKPSIGTFTHNDGTEVTLLNANGELCVSKDVPVVPLTIWLHELYPQTAPMVYVDSTGSMYPIYQDHPFIDSSGATTSSYLENWVFSKCDLSGLVRDLVKLFSYNNPFYYSGVPACSHPSTVSKMEAMDRLTSTILHDMEAITAMHEEEMMNISGLVVELERRGEVMEKVTFELELEMERLGDRTKDLYGGRDRLLNWLRCNDKSGIVNCEIDDIFEGCDKKSHLLIDLEANDSAIEDLMYVLDEAVEEGVVSFQVYIKQVRVLAREQFFCRAKREKIGSETN</sequence>
<protein>
    <recommendedName>
        <fullName evidence="12">Protein ELC-like</fullName>
    </recommendedName>
</protein>
<accession>A0A2Z7D404</accession>
<evidence type="ECO:0000256" key="4">
    <source>
        <dbReference type="ARBA" id="ARBA00022753"/>
    </source>
</evidence>
<organism evidence="10 11">
    <name type="scientific">Dorcoceras hygrometricum</name>
    <dbReference type="NCBI Taxonomy" id="472368"/>
    <lineage>
        <taxon>Eukaryota</taxon>
        <taxon>Viridiplantae</taxon>
        <taxon>Streptophyta</taxon>
        <taxon>Embryophyta</taxon>
        <taxon>Tracheophyta</taxon>
        <taxon>Spermatophyta</taxon>
        <taxon>Magnoliopsida</taxon>
        <taxon>eudicotyledons</taxon>
        <taxon>Gunneridae</taxon>
        <taxon>Pentapetalae</taxon>
        <taxon>asterids</taxon>
        <taxon>lamiids</taxon>
        <taxon>Lamiales</taxon>
        <taxon>Gesneriaceae</taxon>
        <taxon>Didymocarpoideae</taxon>
        <taxon>Trichosporeae</taxon>
        <taxon>Loxocarpinae</taxon>
        <taxon>Dorcoceras</taxon>
    </lineage>
</organism>
<evidence type="ECO:0008006" key="12">
    <source>
        <dbReference type="Google" id="ProtNLM"/>
    </source>
</evidence>
<dbReference type="SUPFAM" id="SSF140111">
    <property type="entry name" value="Endosomal sorting complex assembly domain"/>
    <property type="match status" value="1"/>
</dbReference>
<keyword evidence="5 7" id="KW-0653">Protein transport</keyword>
<evidence type="ECO:0000256" key="2">
    <source>
        <dbReference type="ARBA" id="ARBA00009594"/>
    </source>
</evidence>
<dbReference type="InterPro" id="IPR016135">
    <property type="entry name" value="UBQ-conjugating_enzyme/RWD"/>
</dbReference>
<evidence type="ECO:0000256" key="6">
    <source>
        <dbReference type="ARBA" id="ARBA00023054"/>
    </source>
</evidence>
<comment type="subcellular location">
    <subcellularLocation>
        <location evidence="1">Endosome</location>
    </subcellularLocation>
</comment>
<keyword evidence="4" id="KW-0967">Endosome</keyword>
<dbReference type="InterPro" id="IPR037202">
    <property type="entry name" value="ESCRT_assembly_dom"/>
</dbReference>
<dbReference type="OrthoDB" id="306304at2759"/>
<dbReference type="GO" id="GO:0008333">
    <property type="term" value="P:endosome to lysosome transport"/>
    <property type="evidence" value="ECO:0007669"/>
    <property type="project" value="TreeGrafter"/>
</dbReference>
<dbReference type="CDD" id="cd11685">
    <property type="entry name" value="UEV_TSG101-like"/>
    <property type="match status" value="1"/>
</dbReference>
<dbReference type="GO" id="GO:0015031">
    <property type="term" value="P:protein transport"/>
    <property type="evidence" value="ECO:0007669"/>
    <property type="project" value="UniProtKB-UniRule"/>
</dbReference>
<reference evidence="10 11" key="1">
    <citation type="journal article" date="2015" name="Proc. Natl. Acad. Sci. U.S.A.">
        <title>The resurrection genome of Boea hygrometrica: A blueprint for survival of dehydration.</title>
        <authorList>
            <person name="Xiao L."/>
            <person name="Yang G."/>
            <person name="Zhang L."/>
            <person name="Yang X."/>
            <person name="Zhao S."/>
            <person name="Ji Z."/>
            <person name="Zhou Q."/>
            <person name="Hu M."/>
            <person name="Wang Y."/>
            <person name="Chen M."/>
            <person name="Xu Y."/>
            <person name="Jin H."/>
            <person name="Xiao X."/>
            <person name="Hu G."/>
            <person name="Bao F."/>
            <person name="Hu Y."/>
            <person name="Wan P."/>
            <person name="Li L."/>
            <person name="Deng X."/>
            <person name="Kuang T."/>
            <person name="Xiang C."/>
            <person name="Zhu J.K."/>
            <person name="Oliver M.J."/>
            <person name="He Y."/>
        </authorList>
    </citation>
    <scope>NUCLEOTIDE SEQUENCE [LARGE SCALE GENOMIC DNA]</scope>
    <source>
        <strain evidence="11">cv. XS01</strain>
    </source>
</reference>
<dbReference type="Pfam" id="PF09454">
    <property type="entry name" value="Vps23_core"/>
    <property type="match status" value="1"/>
</dbReference>
<keyword evidence="11" id="KW-1185">Reference proteome</keyword>
<dbReference type="GO" id="GO:0043130">
    <property type="term" value="F:ubiquitin binding"/>
    <property type="evidence" value="ECO:0007669"/>
    <property type="project" value="TreeGrafter"/>
</dbReference>
<dbReference type="PANTHER" id="PTHR23306">
    <property type="entry name" value="TUMOR SUSCEPTIBILITY GENE 101 PROTEIN-RELATED"/>
    <property type="match status" value="1"/>
</dbReference>
<evidence type="ECO:0000256" key="1">
    <source>
        <dbReference type="ARBA" id="ARBA00004177"/>
    </source>
</evidence>
<dbReference type="EMBL" id="KQ989535">
    <property type="protein sequence ID" value="KZV54364.1"/>
    <property type="molecule type" value="Genomic_DNA"/>
</dbReference>
<evidence type="ECO:0000313" key="11">
    <source>
        <dbReference type="Proteomes" id="UP000250235"/>
    </source>
</evidence>
<keyword evidence="3 7" id="KW-0813">Transport</keyword>
<dbReference type="SUPFAM" id="SSF54495">
    <property type="entry name" value="UBC-like"/>
    <property type="match status" value="1"/>
</dbReference>
<dbReference type="InterPro" id="IPR008883">
    <property type="entry name" value="UEV_N"/>
</dbReference>
<dbReference type="Gene3D" id="6.10.140.820">
    <property type="match status" value="1"/>
</dbReference>
<proteinExistence type="inferred from homology"/>
<evidence type="ECO:0000256" key="5">
    <source>
        <dbReference type="ARBA" id="ARBA00022927"/>
    </source>
</evidence>
<feature type="domain" description="SB" evidence="8">
    <location>
        <begin position="239"/>
        <end position="302"/>
    </location>
</feature>
<evidence type="ECO:0000313" key="10">
    <source>
        <dbReference type="EMBL" id="KZV54364.1"/>
    </source>
</evidence>
<evidence type="ECO:0000259" key="9">
    <source>
        <dbReference type="PROSITE" id="PS51322"/>
    </source>
</evidence>
<dbReference type="InterPro" id="IPR052070">
    <property type="entry name" value="ESCRT-I_UEV_domain"/>
</dbReference>
<evidence type="ECO:0000256" key="3">
    <source>
        <dbReference type="ARBA" id="ARBA00022448"/>
    </source>
</evidence>
<keyword evidence="6" id="KW-0175">Coiled coil</keyword>
<dbReference type="PROSITE" id="PS51312">
    <property type="entry name" value="SB"/>
    <property type="match status" value="1"/>
</dbReference>